<comment type="caution">
    <text evidence="2">The sequence shown here is derived from an EMBL/GenBank/DDBJ whole genome shotgun (WGS) entry which is preliminary data.</text>
</comment>
<dbReference type="RefSeq" id="WP_154570607.1">
    <property type="nucleotide sequence ID" value="NZ_VWSJ01000010.1"/>
</dbReference>
<name>A0A6L5WH21_9BACT</name>
<keyword evidence="3" id="KW-1185">Reference proteome</keyword>
<dbReference type="AlphaFoldDB" id="A0A6L5WH21"/>
<dbReference type="SUPFAM" id="SSF51730">
    <property type="entry name" value="FAD-linked oxidoreductase"/>
    <property type="match status" value="1"/>
</dbReference>
<organism evidence="2 3">
    <name type="scientific">Campylobacter portucalensis</name>
    <dbReference type="NCBI Taxonomy" id="2608384"/>
    <lineage>
        <taxon>Bacteria</taxon>
        <taxon>Pseudomonadati</taxon>
        <taxon>Campylobacterota</taxon>
        <taxon>Epsilonproteobacteria</taxon>
        <taxon>Campylobacterales</taxon>
        <taxon>Campylobacteraceae</taxon>
        <taxon>Campylobacter</taxon>
    </lineage>
</organism>
<evidence type="ECO:0000256" key="1">
    <source>
        <dbReference type="ARBA" id="ARBA00023002"/>
    </source>
</evidence>
<evidence type="ECO:0000313" key="2">
    <source>
        <dbReference type="EMBL" id="MSN96339.1"/>
    </source>
</evidence>
<reference evidence="2 3" key="1">
    <citation type="submission" date="2019-09" db="EMBL/GenBank/DDBJ databases">
        <authorList>
            <person name="Silva M."/>
            <person name="Pereira G."/>
            <person name="Lopes-Da-Costa L."/>
            <person name="Silva E."/>
        </authorList>
    </citation>
    <scope>NUCLEOTIDE SEQUENCE [LARGE SCALE GENOMIC DNA]</scope>
    <source>
        <strain evidence="2 3">FMV-PI01</strain>
    </source>
</reference>
<dbReference type="GO" id="GO:0035999">
    <property type="term" value="P:tetrahydrofolate interconversion"/>
    <property type="evidence" value="ECO:0007669"/>
    <property type="project" value="UniProtKB-UniPathway"/>
</dbReference>
<dbReference type="EMBL" id="VWSJ01000010">
    <property type="protein sequence ID" value="MSN96339.1"/>
    <property type="molecule type" value="Genomic_DNA"/>
</dbReference>
<accession>A0A6L5WH21</accession>
<dbReference type="UniPathway" id="UPA00193"/>
<dbReference type="GO" id="GO:0016491">
    <property type="term" value="F:oxidoreductase activity"/>
    <property type="evidence" value="ECO:0007669"/>
    <property type="project" value="UniProtKB-KW"/>
</dbReference>
<dbReference type="Gene3D" id="3.20.20.220">
    <property type="match status" value="1"/>
</dbReference>
<dbReference type="Proteomes" id="UP000476338">
    <property type="component" value="Unassembled WGS sequence"/>
</dbReference>
<reference evidence="2 3" key="2">
    <citation type="submission" date="2020-03" db="EMBL/GenBank/DDBJ databases">
        <title>Campylobacter portucalensis sp. nov., a new species of Campylobacter isolated from the reproductive tract of bulls.</title>
        <authorList>
            <person name="Silva M.F."/>
            <person name="Pereira G."/>
            <person name="Carneiro C."/>
            <person name="Hemphill A."/>
            <person name="Mateus L."/>
            <person name="Lopes-Da-Costa L."/>
            <person name="Silva E."/>
        </authorList>
    </citation>
    <scope>NUCLEOTIDE SEQUENCE [LARGE SCALE GENOMIC DNA]</scope>
    <source>
        <strain evidence="2 3">FMV-PI01</strain>
    </source>
</reference>
<protein>
    <submittedName>
        <fullName evidence="2">5,10-methylenetetrahydrofolate reductase</fullName>
    </submittedName>
</protein>
<gene>
    <name evidence="2" type="ORF">F1B92_03895</name>
</gene>
<keyword evidence="1" id="KW-0560">Oxidoreductase</keyword>
<evidence type="ECO:0000313" key="3">
    <source>
        <dbReference type="Proteomes" id="UP000476338"/>
    </source>
</evidence>
<sequence length="293" mass="33654">MLCEKLKEGSVLLYGITPPKIGTSIDKTYEISSKLKNRIPSDLIDGFIIYDLQDESLRNSDERIFEFFDTIKPEIYHEKFLNDYEAVIYKVVNKFSKDEFLNFINKNKNPVVFVGSSSSKDSVKFSLKDAYKIKNSLNPNTLMGGICIPERHNLKNDEHFRVAKKSIFGCKFFITQAVYDLESAKKFIDDYAKMSIEKRQIIFTLTPCGSSKMLNFMKWLGIYVGKEIEKTLLNSQNMLEKSISLSLDMFKFLNTYSKNKGISIGVNVESISKTKVEIEASISLLKDIRKILK</sequence>
<proteinExistence type="predicted"/>
<dbReference type="InterPro" id="IPR029041">
    <property type="entry name" value="FAD-linked_oxidoreductase-like"/>
</dbReference>